<dbReference type="AlphaFoldDB" id="A0A1H8B194"/>
<protein>
    <submittedName>
        <fullName evidence="4">Response regulator receiver domain-containing protein</fullName>
    </submittedName>
</protein>
<dbReference type="SUPFAM" id="SSF52172">
    <property type="entry name" value="CheY-like"/>
    <property type="match status" value="1"/>
</dbReference>
<evidence type="ECO:0000313" key="5">
    <source>
        <dbReference type="Proteomes" id="UP000199206"/>
    </source>
</evidence>
<evidence type="ECO:0000256" key="2">
    <source>
        <dbReference type="PROSITE-ProRule" id="PRU00169"/>
    </source>
</evidence>
<dbReference type="SMART" id="SM00448">
    <property type="entry name" value="REC"/>
    <property type="match status" value="1"/>
</dbReference>
<dbReference type="Pfam" id="PF00072">
    <property type="entry name" value="Response_reg"/>
    <property type="match status" value="1"/>
</dbReference>
<sequence length="125" mass="14029">MTDELTHIARSILLVDDEPMIRIDLADFFEDEGFQVFEAQHADEAIAILEKNPSIQVVLTDVQMPGSMDGLKLAHYIRDRYPPTLLVVASGAIRPSAAELPEHTIFFAKPFDPRRVLAEIDRLTA</sequence>
<dbReference type="RefSeq" id="WP_093664489.1">
    <property type="nucleotide sequence ID" value="NZ_FOCF01000002.1"/>
</dbReference>
<dbReference type="STRING" id="1166340.SAMN05192583_1152"/>
<accession>A0A1H8B194</accession>
<keyword evidence="5" id="KW-1185">Reference proteome</keyword>
<evidence type="ECO:0000313" key="4">
    <source>
        <dbReference type="EMBL" id="SEM76563.1"/>
    </source>
</evidence>
<dbReference type="Gene3D" id="3.40.50.2300">
    <property type="match status" value="1"/>
</dbReference>
<gene>
    <name evidence="4" type="ORF">SAMN05192583_1152</name>
</gene>
<dbReference type="EMBL" id="FOCF01000002">
    <property type="protein sequence ID" value="SEM76563.1"/>
    <property type="molecule type" value="Genomic_DNA"/>
</dbReference>
<evidence type="ECO:0000259" key="3">
    <source>
        <dbReference type="PROSITE" id="PS50110"/>
    </source>
</evidence>
<dbReference type="OrthoDB" id="9784719at2"/>
<keyword evidence="1 2" id="KW-0597">Phosphoprotein</keyword>
<feature type="modified residue" description="4-aspartylphosphate" evidence="2">
    <location>
        <position position="61"/>
    </location>
</feature>
<dbReference type="Proteomes" id="UP000199206">
    <property type="component" value="Unassembled WGS sequence"/>
</dbReference>
<dbReference type="PROSITE" id="PS50110">
    <property type="entry name" value="RESPONSE_REGULATORY"/>
    <property type="match status" value="1"/>
</dbReference>
<dbReference type="InterPro" id="IPR050595">
    <property type="entry name" value="Bact_response_regulator"/>
</dbReference>
<organism evidence="4 5">
    <name type="scientific">Sphingomonas gellani</name>
    <dbReference type="NCBI Taxonomy" id="1166340"/>
    <lineage>
        <taxon>Bacteria</taxon>
        <taxon>Pseudomonadati</taxon>
        <taxon>Pseudomonadota</taxon>
        <taxon>Alphaproteobacteria</taxon>
        <taxon>Sphingomonadales</taxon>
        <taxon>Sphingomonadaceae</taxon>
        <taxon>Sphingomonas</taxon>
    </lineage>
</organism>
<dbReference type="GO" id="GO:0000160">
    <property type="term" value="P:phosphorelay signal transduction system"/>
    <property type="evidence" value="ECO:0007669"/>
    <property type="project" value="InterPro"/>
</dbReference>
<proteinExistence type="predicted"/>
<dbReference type="PANTHER" id="PTHR44591">
    <property type="entry name" value="STRESS RESPONSE REGULATOR PROTEIN 1"/>
    <property type="match status" value="1"/>
</dbReference>
<reference evidence="5" key="1">
    <citation type="submission" date="2016-10" db="EMBL/GenBank/DDBJ databases">
        <authorList>
            <person name="Varghese N."/>
            <person name="Submissions S."/>
        </authorList>
    </citation>
    <scope>NUCLEOTIDE SEQUENCE [LARGE SCALE GENOMIC DNA]</scope>
    <source>
        <strain evidence="5">S6-262</strain>
    </source>
</reference>
<feature type="domain" description="Response regulatory" evidence="3">
    <location>
        <begin position="11"/>
        <end position="124"/>
    </location>
</feature>
<dbReference type="PANTHER" id="PTHR44591:SF21">
    <property type="entry name" value="TWO-COMPONENT RESPONSE REGULATOR"/>
    <property type="match status" value="1"/>
</dbReference>
<dbReference type="InterPro" id="IPR001789">
    <property type="entry name" value="Sig_transdc_resp-reg_receiver"/>
</dbReference>
<dbReference type="InterPro" id="IPR011006">
    <property type="entry name" value="CheY-like_superfamily"/>
</dbReference>
<evidence type="ECO:0000256" key="1">
    <source>
        <dbReference type="ARBA" id="ARBA00022553"/>
    </source>
</evidence>
<name>A0A1H8B194_9SPHN</name>